<gene>
    <name evidence="17" type="ORF">KM031_06020</name>
</gene>
<keyword evidence="4 13" id="KW-0597">Phosphoprotein</keyword>
<dbReference type="InterPro" id="IPR003661">
    <property type="entry name" value="HisK_dim/P_dom"/>
</dbReference>
<dbReference type="PROSITE" id="PS50109">
    <property type="entry name" value="HIS_KIN"/>
    <property type="match status" value="1"/>
</dbReference>
<feature type="modified residue" description="4-aspartylphosphate" evidence="13">
    <location>
        <position position="373"/>
    </location>
</feature>
<name>A0A975PAE1_9RHOB</name>
<comment type="subcellular location">
    <subcellularLocation>
        <location evidence="2">Membrane</location>
    </subcellularLocation>
</comment>
<evidence type="ECO:0000256" key="10">
    <source>
        <dbReference type="ARBA" id="ARBA00022989"/>
    </source>
</evidence>
<evidence type="ECO:0000256" key="14">
    <source>
        <dbReference type="SAM" id="Coils"/>
    </source>
</evidence>
<evidence type="ECO:0000259" key="15">
    <source>
        <dbReference type="PROSITE" id="PS50109"/>
    </source>
</evidence>
<dbReference type="FunFam" id="1.10.287.130:FF:000004">
    <property type="entry name" value="Ethylene receptor 1"/>
    <property type="match status" value="1"/>
</dbReference>
<evidence type="ECO:0000256" key="5">
    <source>
        <dbReference type="ARBA" id="ARBA00022679"/>
    </source>
</evidence>
<feature type="domain" description="Histidine kinase" evidence="15">
    <location>
        <begin position="81"/>
        <end position="298"/>
    </location>
</feature>
<dbReference type="SUPFAM" id="SSF52172">
    <property type="entry name" value="CheY-like"/>
    <property type="match status" value="1"/>
</dbReference>
<dbReference type="PROSITE" id="PS50110">
    <property type="entry name" value="RESPONSE_REGULATORY"/>
    <property type="match status" value="1"/>
</dbReference>
<dbReference type="InterPro" id="IPR005467">
    <property type="entry name" value="His_kinase_dom"/>
</dbReference>
<dbReference type="Pfam" id="PF00512">
    <property type="entry name" value="HisKA"/>
    <property type="match status" value="1"/>
</dbReference>
<evidence type="ECO:0000313" key="17">
    <source>
        <dbReference type="EMBL" id="QWK91436.1"/>
    </source>
</evidence>
<dbReference type="SUPFAM" id="SSF55874">
    <property type="entry name" value="ATPase domain of HSP90 chaperone/DNA topoisomerase II/histidine kinase"/>
    <property type="match status" value="1"/>
</dbReference>
<evidence type="ECO:0000256" key="9">
    <source>
        <dbReference type="ARBA" id="ARBA00022840"/>
    </source>
</evidence>
<dbReference type="FunFam" id="3.30.565.10:FF:000010">
    <property type="entry name" value="Sensor histidine kinase RcsC"/>
    <property type="match status" value="1"/>
</dbReference>
<keyword evidence="6" id="KW-0812">Transmembrane</keyword>
<dbReference type="InterPro" id="IPR036097">
    <property type="entry name" value="HisK_dim/P_sf"/>
</dbReference>
<accession>A0A975PAE1</accession>
<dbReference type="Proteomes" id="UP000679352">
    <property type="component" value="Chromosome"/>
</dbReference>
<dbReference type="CDD" id="cd00082">
    <property type="entry name" value="HisKA"/>
    <property type="match status" value="1"/>
</dbReference>
<keyword evidence="8" id="KW-0418">Kinase</keyword>
<dbReference type="SMART" id="SM00387">
    <property type="entry name" value="HATPase_c"/>
    <property type="match status" value="1"/>
</dbReference>
<evidence type="ECO:0000256" key="12">
    <source>
        <dbReference type="ARBA" id="ARBA00023136"/>
    </source>
</evidence>
<protein>
    <recommendedName>
        <fullName evidence="3">histidine kinase</fullName>
        <ecNumber evidence="3">2.7.13.3</ecNumber>
    </recommendedName>
</protein>
<keyword evidence="18" id="KW-1185">Reference proteome</keyword>
<dbReference type="CDD" id="cd16922">
    <property type="entry name" value="HATPase_EvgS-ArcB-TorS-like"/>
    <property type="match status" value="1"/>
</dbReference>
<keyword evidence="7" id="KW-0547">Nucleotide-binding</keyword>
<keyword evidence="9" id="KW-0067">ATP-binding</keyword>
<keyword evidence="10" id="KW-1133">Transmembrane helix</keyword>
<dbReference type="InterPro" id="IPR004358">
    <property type="entry name" value="Sig_transdc_His_kin-like_C"/>
</dbReference>
<dbReference type="RefSeq" id="WP_215503627.1">
    <property type="nucleotide sequence ID" value="NZ_CP076361.1"/>
</dbReference>
<reference evidence="17" key="1">
    <citation type="submission" date="2021-06" db="EMBL/GenBank/DDBJ databases">
        <title>Direct submission.</title>
        <authorList>
            <person name="Lee C.-S."/>
            <person name="Jin L."/>
        </authorList>
    </citation>
    <scope>NUCLEOTIDE SEQUENCE</scope>
    <source>
        <strain evidence="17">Con5</strain>
    </source>
</reference>
<dbReference type="KEGG" id="gfu:KM031_06020"/>
<dbReference type="InterPro" id="IPR003594">
    <property type="entry name" value="HATPase_dom"/>
</dbReference>
<dbReference type="SMART" id="SM00448">
    <property type="entry name" value="REC"/>
    <property type="match status" value="1"/>
</dbReference>
<dbReference type="GO" id="GO:0005524">
    <property type="term" value="F:ATP binding"/>
    <property type="evidence" value="ECO:0007669"/>
    <property type="project" value="UniProtKB-KW"/>
</dbReference>
<dbReference type="EC" id="2.7.13.3" evidence="3"/>
<dbReference type="PANTHER" id="PTHR45339:SF1">
    <property type="entry name" value="HYBRID SIGNAL TRANSDUCTION HISTIDINE KINASE J"/>
    <property type="match status" value="1"/>
</dbReference>
<dbReference type="Gene3D" id="3.30.565.10">
    <property type="entry name" value="Histidine kinase-like ATPase, C-terminal domain"/>
    <property type="match status" value="1"/>
</dbReference>
<dbReference type="InterPro" id="IPR036890">
    <property type="entry name" value="HATPase_C_sf"/>
</dbReference>
<dbReference type="PRINTS" id="PR00344">
    <property type="entry name" value="BCTRLSENSOR"/>
</dbReference>
<dbReference type="Gene3D" id="1.10.287.130">
    <property type="match status" value="1"/>
</dbReference>
<dbReference type="GO" id="GO:0016020">
    <property type="term" value="C:membrane"/>
    <property type="evidence" value="ECO:0007669"/>
    <property type="project" value="UniProtKB-SubCell"/>
</dbReference>
<evidence type="ECO:0000259" key="16">
    <source>
        <dbReference type="PROSITE" id="PS50110"/>
    </source>
</evidence>
<sequence length="448" mass="48546">MNDLAPPDAVSRRRYDRERRAREEAEQLLELKSRELFDANRALEHQARNLEHEVHLRTADLEKARHQAEAASHAKSMFLANMSHEIRTPLNGVLGMAELLDGLLVDPEHRLMIATIRDSGEMLLRVLNDILDLSKIDAGRLELEATAFCPSDVVAKVEALHSLRAQEKGLSFAILASADAQRRRIGDPHRVAQILHNLLGNAIKFTETGEIRVLLTCPPGRPIVIDVIDTGIGMTTAQVARMFEDFEQADTTVTRRFGGTGLGMSIVKKLVDMMGGEIVALSQPGAGTRIRVTLPLPEAGVDEIRPAAAPPSVALPLDRLAGLRILAADDNATNRKILSAMLAHSGMEVVLVADGREAIALSAAQSFDLLLLDISMPLVDGIAALRAIRAGHAARGTAPPPAVAITANAMRHQVAEYLATGFHAHVSKPFSRQRLLEVICDLAGVANR</sequence>
<dbReference type="SMART" id="SM00388">
    <property type="entry name" value="HisKA"/>
    <property type="match status" value="1"/>
</dbReference>
<proteinExistence type="predicted"/>
<evidence type="ECO:0000256" key="3">
    <source>
        <dbReference type="ARBA" id="ARBA00012438"/>
    </source>
</evidence>
<dbReference type="GO" id="GO:0000155">
    <property type="term" value="F:phosphorelay sensor kinase activity"/>
    <property type="evidence" value="ECO:0007669"/>
    <property type="project" value="InterPro"/>
</dbReference>
<dbReference type="Pfam" id="PF02518">
    <property type="entry name" value="HATPase_c"/>
    <property type="match status" value="1"/>
</dbReference>
<dbReference type="EMBL" id="CP076361">
    <property type="protein sequence ID" value="QWK91436.1"/>
    <property type="molecule type" value="Genomic_DNA"/>
</dbReference>
<evidence type="ECO:0000256" key="2">
    <source>
        <dbReference type="ARBA" id="ARBA00004370"/>
    </source>
</evidence>
<dbReference type="AlphaFoldDB" id="A0A975PAE1"/>
<evidence type="ECO:0000256" key="6">
    <source>
        <dbReference type="ARBA" id="ARBA00022692"/>
    </source>
</evidence>
<keyword evidence="14" id="KW-0175">Coiled coil</keyword>
<comment type="catalytic activity">
    <reaction evidence="1">
        <text>ATP + protein L-histidine = ADP + protein N-phospho-L-histidine.</text>
        <dbReference type="EC" id="2.7.13.3"/>
    </reaction>
</comment>
<evidence type="ECO:0000313" key="18">
    <source>
        <dbReference type="Proteomes" id="UP000679352"/>
    </source>
</evidence>
<dbReference type="InterPro" id="IPR011006">
    <property type="entry name" value="CheY-like_superfamily"/>
</dbReference>
<dbReference type="PANTHER" id="PTHR45339">
    <property type="entry name" value="HYBRID SIGNAL TRANSDUCTION HISTIDINE KINASE J"/>
    <property type="match status" value="1"/>
</dbReference>
<evidence type="ECO:0000256" key="1">
    <source>
        <dbReference type="ARBA" id="ARBA00000085"/>
    </source>
</evidence>
<evidence type="ECO:0000256" key="11">
    <source>
        <dbReference type="ARBA" id="ARBA00023012"/>
    </source>
</evidence>
<feature type="coiled-coil region" evidence="14">
    <location>
        <begin position="15"/>
        <end position="53"/>
    </location>
</feature>
<keyword evidence="5" id="KW-0808">Transferase</keyword>
<dbReference type="Gene3D" id="3.40.50.2300">
    <property type="match status" value="1"/>
</dbReference>
<keyword evidence="12" id="KW-0472">Membrane</keyword>
<organism evidence="17 18">
    <name type="scientific">Gemmobacter fulvus</name>
    <dbReference type="NCBI Taxonomy" id="2840474"/>
    <lineage>
        <taxon>Bacteria</taxon>
        <taxon>Pseudomonadati</taxon>
        <taxon>Pseudomonadota</taxon>
        <taxon>Alphaproteobacteria</taxon>
        <taxon>Rhodobacterales</taxon>
        <taxon>Paracoccaceae</taxon>
        <taxon>Gemmobacter</taxon>
    </lineage>
</organism>
<feature type="domain" description="Response regulatory" evidence="16">
    <location>
        <begin position="324"/>
        <end position="443"/>
    </location>
</feature>
<dbReference type="SUPFAM" id="SSF47384">
    <property type="entry name" value="Homodimeric domain of signal transducing histidine kinase"/>
    <property type="match status" value="1"/>
</dbReference>
<evidence type="ECO:0000256" key="8">
    <source>
        <dbReference type="ARBA" id="ARBA00022777"/>
    </source>
</evidence>
<evidence type="ECO:0000256" key="13">
    <source>
        <dbReference type="PROSITE-ProRule" id="PRU00169"/>
    </source>
</evidence>
<evidence type="ECO:0000256" key="7">
    <source>
        <dbReference type="ARBA" id="ARBA00022741"/>
    </source>
</evidence>
<keyword evidence="11" id="KW-0902">Two-component regulatory system</keyword>
<dbReference type="CDD" id="cd17546">
    <property type="entry name" value="REC_hyHK_CKI1_RcsC-like"/>
    <property type="match status" value="1"/>
</dbReference>
<dbReference type="Pfam" id="PF00072">
    <property type="entry name" value="Response_reg"/>
    <property type="match status" value="1"/>
</dbReference>
<dbReference type="InterPro" id="IPR001789">
    <property type="entry name" value="Sig_transdc_resp-reg_receiver"/>
</dbReference>
<evidence type="ECO:0000256" key="4">
    <source>
        <dbReference type="ARBA" id="ARBA00022553"/>
    </source>
</evidence>